<dbReference type="PANTHER" id="PTHR24305:SF166">
    <property type="entry name" value="CYTOCHROME P450 12A4, MITOCHONDRIAL-RELATED"/>
    <property type="match status" value="1"/>
</dbReference>
<dbReference type="Pfam" id="PF00067">
    <property type="entry name" value="p450"/>
    <property type="match status" value="2"/>
</dbReference>
<feature type="binding site" description="axial binding residue" evidence="3">
    <location>
        <position position="381"/>
    </location>
    <ligand>
        <name>heme</name>
        <dbReference type="ChEBI" id="CHEBI:30413"/>
    </ligand>
    <ligandPart>
        <name>Fe</name>
        <dbReference type="ChEBI" id="CHEBI:18248"/>
    </ligandPart>
</feature>
<name>A0A918GXD5_9ACTN</name>
<dbReference type="Gene3D" id="1.10.630.10">
    <property type="entry name" value="Cytochrome P450"/>
    <property type="match status" value="1"/>
</dbReference>
<dbReference type="EMBL" id="BMQQ01000001">
    <property type="protein sequence ID" value="GGT14079.1"/>
    <property type="molecule type" value="Genomic_DNA"/>
</dbReference>
<reference evidence="5" key="2">
    <citation type="submission" date="2020-09" db="EMBL/GenBank/DDBJ databases">
        <authorList>
            <person name="Sun Q."/>
            <person name="Ohkuma M."/>
        </authorList>
    </citation>
    <scope>NUCLEOTIDE SEQUENCE</scope>
    <source>
        <strain evidence="5">JCM 3172</strain>
    </source>
</reference>
<dbReference type="Proteomes" id="UP000619486">
    <property type="component" value="Unassembled WGS sequence"/>
</dbReference>
<organism evidence="5 6">
    <name type="scientific">Streptomyces purpureus</name>
    <dbReference type="NCBI Taxonomy" id="1951"/>
    <lineage>
        <taxon>Bacteria</taxon>
        <taxon>Bacillati</taxon>
        <taxon>Actinomycetota</taxon>
        <taxon>Actinomycetes</taxon>
        <taxon>Kitasatosporales</taxon>
        <taxon>Streptomycetaceae</taxon>
        <taxon>Streptomyces</taxon>
    </lineage>
</organism>
<protein>
    <submittedName>
        <fullName evidence="5">Cytochrome P450</fullName>
    </submittedName>
</protein>
<reference evidence="5" key="1">
    <citation type="journal article" date="2014" name="Int. J. Syst. Evol. Microbiol.">
        <title>Complete genome sequence of Corynebacterium casei LMG S-19264T (=DSM 44701T), isolated from a smear-ripened cheese.</title>
        <authorList>
            <consortium name="US DOE Joint Genome Institute (JGI-PGF)"/>
            <person name="Walter F."/>
            <person name="Albersmeier A."/>
            <person name="Kalinowski J."/>
            <person name="Ruckert C."/>
        </authorList>
    </citation>
    <scope>NUCLEOTIDE SEQUENCE</scope>
    <source>
        <strain evidence="5">JCM 3172</strain>
    </source>
</reference>
<proteinExistence type="inferred from homology"/>
<dbReference type="InterPro" id="IPR017972">
    <property type="entry name" value="Cyt_P450_CS"/>
</dbReference>
<dbReference type="GO" id="GO:0004497">
    <property type="term" value="F:monooxygenase activity"/>
    <property type="evidence" value="ECO:0007669"/>
    <property type="project" value="UniProtKB-KW"/>
</dbReference>
<keyword evidence="3 4" id="KW-0408">Iron</keyword>
<keyword evidence="4" id="KW-0560">Oxidoreductase</keyword>
<dbReference type="PANTHER" id="PTHR24305">
    <property type="entry name" value="CYTOCHROME P450"/>
    <property type="match status" value="1"/>
</dbReference>
<dbReference type="GO" id="GO:0020037">
    <property type="term" value="F:heme binding"/>
    <property type="evidence" value="ECO:0007669"/>
    <property type="project" value="InterPro"/>
</dbReference>
<keyword evidence="3 4" id="KW-0479">Metal-binding</keyword>
<evidence type="ECO:0000313" key="6">
    <source>
        <dbReference type="Proteomes" id="UP000619486"/>
    </source>
</evidence>
<evidence type="ECO:0000313" key="5">
    <source>
        <dbReference type="EMBL" id="GGT14079.1"/>
    </source>
</evidence>
<gene>
    <name evidence="5" type="ORF">GCM10014713_03340</name>
</gene>
<dbReference type="InterPro" id="IPR036396">
    <property type="entry name" value="Cyt_P450_sf"/>
</dbReference>
<evidence type="ECO:0000256" key="2">
    <source>
        <dbReference type="ARBA" id="ARBA00010617"/>
    </source>
</evidence>
<dbReference type="GO" id="GO:0016705">
    <property type="term" value="F:oxidoreductase activity, acting on paired donors, with incorporation or reduction of molecular oxygen"/>
    <property type="evidence" value="ECO:0007669"/>
    <property type="project" value="InterPro"/>
</dbReference>
<dbReference type="RefSeq" id="WP_189199435.1">
    <property type="nucleotide sequence ID" value="NZ_BMQQ01000001.1"/>
</dbReference>
<comment type="similarity">
    <text evidence="2 4">Belongs to the cytochrome P450 family.</text>
</comment>
<dbReference type="AlphaFoldDB" id="A0A918GXD5"/>
<comment type="caution">
    <text evidence="5">The sequence shown here is derived from an EMBL/GenBank/DDBJ whole genome shotgun (WGS) entry which is preliminary data.</text>
</comment>
<sequence>MATEAPAPTPAPELSPAVVLQWRSAGEPLIELLTRAAAVGPVCVLRLGGTTAALLTDPQGVQHVLARHPDRYVKRSHRLRALLGDGVVCAEGEPWKRQRRFLQRHFTGQGIRRFHRAIEDAARGAAGRWEAYARTGEAFDLVEEMRWYSLDVIWRALTGRGIDPSTQRELQTLQSIFAALPVLPGQGEQPSLAPHVARIDAVVAHTIEQARQAATHSMPTQDPGLLHTLLDAAAEHPEYTERLIRDEIVTLIVAGHETTATTLTWLFLLLDRNPRERALALAAGPRGSAARTASLQALLSECLRLYPAAWLLPRHAIEDDTVAGHRIEAGTTVLSSPYFTHRDPGLWPEPEAFRPRRFLTGEDRPTRPGAYYPFGLGPRACLGAQFALREATALLEHLLPAFVPTLHGAPPGAAFAVTINPVGPVTTTLAPDPAA</sequence>
<keyword evidence="3 4" id="KW-0349">Heme</keyword>
<keyword evidence="6" id="KW-1185">Reference proteome</keyword>
<dbReference type="InterPro" id="IPR050121">
    <property type="entry name" value="Cytochrome_P450_monoxygenase"/>
</dbReference>
<dbReference type="SUPFAM" id="SSF48264">
    <property type="entry name" value="Cytochrome P450"/>
    <property type="match status" value="1"/>
</dbReference>
<evidence type="ECO:0000256" key="3">
    <source>
        <dbReference type="PIRSR" id="PIRSR602401-1"/>
    </source>
</evidence>
<dbReference type="PRINTS" id="PR00385">
    <property type="entry name" value="P450"/>
</dbReference>
<dbReference type="InterPro" id="IPR002401">
    <property type="entry name" value="Cyt_P450_E_grp-I"/>
</dbReference>
<dbReference type="PRINTS" id="PR00463">
    <property type="entry name" value="EP450I"/>
</dbReference>
<dbReference type="PROSITE" id="PS00086">
    <property type="entry name" value="CYTOCHROME_P450"/>
    <property type="match status" value="1"/>
</dbReference>
<comment type="cofactor">
    <cofactor evidence="1 3">
        <name>heme</name>
        <dbReference type="ChEBI" id="CHEBI:30413"/>
    </cofactor>
</comment>
<evidence type="ECO:0000256" key="1">
    <source>
        <dbReference type="ARBA" id="ARBA00001971"/>
    </source>
</evidence>
<keyword evidence="4" id="KW-0503">Monooxygenase</keyword>
<dbReference type="GO" id="GO:0005506">
    <property type="term" value="F:iron ion binding"/>
    <property type="evidence" value="ECO:0007669"/>
    <property type="project" value="InterPro"/>
</dbReference>
<dbReference type="InterPro" id="IPR001128">
    <property type="entry name" value="Cyt_P450"/>
</dbReference>
<accession>A0A918GXD5</accession>
<evidence type="ECO:0000256" key="4">
    <source>
        <dbReference type="RuleBase" id="RU000461"/>
    </source>
</evidence>